<reference evidence="11 12" key="1">
    <citation type="submission" date="2022-01" db="EMBL/GenBank/DDBJ databases">
        <title>A chromosomal length assembly of Cordylochernes scorpioides.</title>
        <authorList>
            <person name="Zeh D."/>
            <person name="Zeh J."/>
        </authorList>
    </citation>
    <scope>NUCLEOTIDE SEQUENCE [LARGE SCALE GENOMIC DNA]</scope>
    <source>
        <strain evidence="11">IN4F17</strain>
        <tissue evidence="11">Whole Body</tissue>
    </source>
</reference>
<evidence type="ECO:0000256" key="7">
    <source>
        <dbReference type="ARBA" id="ARBA00023136"/>
    </source>
</evidence>
<evidence type="ECO:0000259" key="10">
    <source>
        <dbReference type="Pfam" id="PF01217"/>
    </source>
</evidence>
<evidence type="ECO:0000256" key="1">
    <source>
        <dbReference type="ARBA" id="ARBA00004156"/>
    </source>
</evidence>
<keyword evidence="5 9" id="KW-0653">Protein transport</keyword>
<dbReference type="InterPro" id="IPR022775">
    <property type="entry name" value="AP_mu_sigma_su"/>
</dbReference>
<dbReference type="PROSITE" id="PS00989">
    <property type="entry name" value="CLAT_ADAPTOR_S"/>
    <property type="match status" value="1"/>
</dbReference>
<evidence type="ECO:0000256" key="8">
    <source>
        <dbReference type="ARBA" id="ARBA00023329"/>
    </source>
</evidence>
<dbReference type="Gene3D" id="3.30.450.60">
    <property type="match status" value="1"/>
</dbReference>
<keyword evidence="12" id="KW-1185">Reference proteome</keyword>
<dbReference type="SUPFAM" id="SSF64356">
    <property type="entry name" value="SNARE-like"/>
    <property type="match status" value="1"/>
</dbReference>
<keyword evidence="6" id="KW-0333">Golgi apparatus</keyword>
<dbReference type="Pfam" id="PF01217">
    <property type="entry name" value="Clat_adaptor_s"/>
    <property type="match status" value="1"/>
</dbReference>
<sequence length="176" mass="21069">MWFQIQFILLFNRQGSLRLQRWYQANSDKERKRIIRDVTMTVLLRNSKTSSNFVEWRDLTLVYRRYASLYFCCAVEKNDNELITLEIIHRYVEHLDKFFGNVCELDVIFNFEKAYYILDEFVIAGEVVETSKKKIVPAVESQLLIMEVTFLPRQLPSCDLAAWPEQSLFWEFNAIF</sequence>
<protein>
    <recommendedName>
        <fullName evidence="9">AP complex subunit sigma</fullName>
    </recommendedName>
</protein>
<gene>
    <name evidence="11" type="ORF">LAZ67_8002747</name>
</gene>
<keyword evidence="8" id="KW-0968">Cytoplasmic vesicle</keyword>
<dbReference type="Proteomes" id="UP001235939">
    <property type="component" value="Chromosome 08"/>
</dbReference>
<dbReference type="CDD" id="cd14831">
    <property type="entry name" value="AP1_sigma"/>
    <property type="match status" value="1"/>
</dbReference>
<comment type="subcellular location">
    <subcellularLocation>
        <location evidence="1">Cytoplasmic vesicle membrane</location>
    </subcellularLocation>
    <subcellularLocation>
        <location evidence="2">Golgi apparatus</location>
    </subcellularLocation>
</comment>
<comment type="similarity">
    <text evidence="3 9">Belongs to the adaptor complexes small subunit family.</text>
</comment>
<name>A0ABY6KR89_9ARAC</name>
<evidence type="ECO:0000256" key="2">
    <source>
        <dbReference type="ARBA" id="ARBA00004555"/>
    </source>
</evidence>
<evidence type="ECO:0000313" key="12">
    <source>
        <dbReference type="Proteomes" id="UP001235939"/>
    </source>
</evidence>
<dbReference type="EMBL" id="CP092870">
    <property type="protein sequence ID" value="UYV71361.1"/>
    <property type="molecule type" value="Genomic_DNA"/>
</dbReference>
<keyword evidence="4 9" id="KW-0813">Transport</keyword>
<evidence type="ECO:0000313" key="11">
    <source>
        <dbReference type="EMBL" id="UYV71361.1"/>
    </source>
</evidence>
<evidence type="ECO:0000256" key="4">
    <source>
        <dbReference type="ARBA" id="ARBA00022448"/>
    </source>
</evidence>
<dbReference type="PANTHER" id="PTHR11753">
    <property type="entry name" value="ADAPTOR COMPLEXES SMALL SUBUNIT FAMILY"/>
    <property type="match status" value="1"/>
</dbReference>
<proteinExistence type="inferred from homology"/>
<organism evidence="11 12">
    <name type="scientific">Cordylochernes scorpioides</name>
    <dbReference type="NCBI Taxonomy" id="51811"/>
    <lineage>
        <taxon>Eukaryota</taxon>
        <taxon>Metazoa</taxon>
        <taxon>Ecdysozoa</taxon>
        <taxon>Arthropoda</taxon>
        <taxon>Chelicerata</taxon>
        <taxon>Arachnida</taxon>
        <taxon>Pseudoscorpiones</taxon>
        <taxon>Cheliferoidea</taxon>
        <taxon>Chernetidae</taxon>
        <taxon>Cordylochernes</taxon>
    </lineage>
</organism>
<evidence type="ECO:0000256" key="9">
    <source>
        <dbReference type="PIRNR" id="PIRNR015588"/>
    </source>
</evidence>
<evidence type="ECO:0000256" key="3">
    <source>
        <dbReference type="ARBA" id="ARBA00006972"/>
    </source>
</evidence>
<dbReference type="PIRSF" id="PIRSF015588">
    <property type="entry name" value="AP_complex_sigma"/>
    <property type="match status" value="1"/>
</dbReference>
<dbReference type="InterPro" id="IPR044733">
    <property type="entry name" value="AP1_sigma"/>
</dbReference>
<dbReference type="InterPro" id="IPR011012">
    <property type="entry name" value="Longin-like_dom_sf"/>
</dbReference>
<dbReference type="InterPro" id="IPR000804">
    <property type="entry name" value="Clathrin_sm-chain_CS"/>
</dbReference>
<dbReference type="InterPro" id="IPR016635">
    <property type="entry name" value="AP_complex_ssu"/>
</dbReference>
<accession>A0ABY6KR89</accession>
<evidence type="ECO:0000256" key="5">
    <source>
        <dbReference type="ARBA" id="ARBA00022927"/>
    </source>
</evidence>
<evidence type="ECO:0000256" key="6">
    <source>
        <dbReference type="ARBA" id="ARBA00023034"/>
    </source>
</evidence>
<keyword evidence="7 9" id="KW-0472">Membrane</keyword>
<feature type="domain" description="AP complex mu/sigma subunit" evidence="10">
    <location>
        <begin position="4"/>
        <end position="140"/>
    </location>
</feature>